<reference evidence="2" key="1">
    <citation type="submission" date="2021-04" db="EMBL/GenBank/DDBJ databases">
        <title>Dactylosporangium aurantiacum NRRL B-8018 full assembly.</title>
        <authorList>
            <person name="Hartkoorn R.C."/>
            <person name="Beaudoing E."/>
            <person name="Hot D."/>
        </authorList>
    </citation>
    <scope>NUCLEOTIDE SEQUENCE</scope>
    <source>
        <strain evidence="2">NRRL B-8018</strain>
    </source>
</reference>
<dbReference type="InterPro" id="IPR011008">
    <property type="entry name" value="Dimeric_a/b-barrel"/>
</dbReference>
<dbReference type="PROSITE" id="PS51502">
    <property type="entry name" value="S_R_A_B_BARREL"/>
    <property type="match status" value="1"/>
</dbReference>
<name>A0A9Q9IM78_9ACTN</name>
<protein>
    <submittedName>
        <fullName evidence="2">Dabb family protein</fullName>
    </submittedName>
</protein>
<dbReference type="Gene3D" id="3.30.70.100">
    <property type="match status" value="1"/>
</dbReference>
<dbReference type="SUPFAM" id="SSF54909">
    <property type="entry name" value="Dimeric alpha+beta barrel"/>
    <property type="match status" value="1"/>
</dbReference>
<dbReference type="EMBL" id="CP073767">
    <property type="protein sequence ID" value="UWZ58724.1"/>
    <property type="molecule type" value="Genomic_DNA"/>
</dbReference>
<dbReference type="AlphaFoldDB" id="A0A9Q9IM78"/>
<organism evidence="2 3">
    <name type="scientific">Dactylosporangium aurantiacum</name>
    <dbReference type="NCBI Taxonomy" id="35754"/>
    <lineage>
        <taxon>Bacteria</taxon>
        <taxon>Bacillati</taxon>
        <taxon>Actinomycetota</taxon>
        <taxon>Actinomycetes</taxon>
        <taxon>Micromonosporales</taxon>
        <taxon>Micromonosporaceae</taxon>
        <taxon>Dactylosporangium</taxon>
    </lineage>
</organism>
<proteinExistence type="predicted"/>
<accession>A0A9Q9IM78</accession>
<dbReference type="OrthoDB" id="5518399at2"/>
<dbReference type="InterPro" id="IPR013097">
    <property type="entry name" value="Dabb"/>
</dbReference>
<dbReference type="KEGG" id="daur:Daura_22680"/>
<evidence type="ECO:0000259" key="1">
    <source>
        <dbReference type="PROSITE" id="PS51502"/>
    </source>
</evidence>
<keyword evidence="3" id="KW-1185">Reference proteome</keyword>
<dbReference type="SMART" id="SM00886">
    <property type="entry name" value="Dabb"/>
    <property type="match status" value="1"/>
</dbReference>
<gene>
    <name evidence="2" type="ORF">Daura_22680</name>
</gene>
<dbReference type="Proteomes" id="UP001058003">
    <property type="component" value="Chromosome"/>
</dbReference>
<sequence length="103" mass="11510">MFIHSVYFSLRSDLTPAEHDRFLAGVRSLLTIRSVTDGSFGPPADTDRAVIDRAYSYGMVLRFPDQAAHDAYQTDPVHDAFRDECGTLWSAVRIFDLDTGPLS</sequence>
<evidence type="ECO:0000313" key="3">
    <source>
        <dbReference type="Proteomes" id="UP001058003"/>
    </source>
</evidence>
<dbReference type="Pfam" id="PF07876">
    <property type="entry name" value="Dabb"/>
    <property type="match status" value="1"/>
</dbReference>
<evidence type="ECO:0000313" key="2">
    <source>
        <dbReference type="EMBL" id="UWZ58724.1"/>
    </source>
</evidence>
<dbReference type="RefSeq" id="WP_033360680.1">
    <property type="nucleotide sequence ID" value="NZ_CP073767.1"/>
</dbReference>
<feature type="domain" description="Stress-response A/B barrel" evidence="1">
    <location>
        <begin position="2"/>
        <end position="97"/>
    </location>
</feature>